<dbReference type="Gene3D" id="1.25.10.10">
    <property type="entry name" value="Leucine-rich Repeat Variant"/>
    <property type="match status" value="1"/>
</dbReference>
<protein>
    <recommendedName>
        <fullName evidence="3">HEAT repeat domain-containing protein</fullName>
    </recommendedName>
</protein>
<reference evidence="1 2" key="1">
    <citation type="journal article" date="2010" name="J. Bacteriol.">
        <title>Genome sequence of Lentisphaera araneosa HTCC2155T, the type species of the order Lentisphaerales in the phylum Lentisphaerae.</title>
        <authorList>
            <person name="Thrash J.C."/>
            <person name="Cho J.C."/>
            <person name="Vergin K.L."/>
            <person name="Morris R.M."/>
            <person name="Giovannoni S.J."/>
        </authorList>
    </citation>
    <scope>NUCLEOTIDE SEQUENCE [LARGE SCALE GENOMIC DNA]</scope>
    <source>
        <strain evidence="1 2">HTCC2155</strain>
    </source>
</reference>
<evidence type="ECO:0000313" key="1">
    <source>
        <dbReference type="EMBL" id="EDM25889.1"/>
    </source>
</evidence>
<dbReference type="SUPFAM" id="SSF48371">
    <property type="entry name" value="ARM repeat"/>
    <property type="match status" value="1"/>
</dbReference>
<name>A6DR01_9BACT</name>
<organism evidence="1 2">
    <name type="scientific">Lentisphaera araneosa HTCC2155</name>
    <dbReference type="NCBI Taxonomy" id="313628"/>
    <lineage>
        <taxon>Bacteria</taxon>
        <taxon>Pseudomonadati</taxon>
        <taxon>Lentisphaerota</taxon>
        <taxon>Lentisphaeria</taxon>
        <taxon>Lentisphaerales</taxon>
        <taxon>Lentisphaeraceae</taxon>
        <taxon>Lentisphaera</taxon>
    </lineage>
</organism>
<gene>
    <name evidence="1" type="ORF">LNTAR_07599</name>
</gene>
<dbReference type="Pfam" id="PF19805">
    <property type="entry name" value="DUF6288"/>
    <property type="match status" value="1"/>
</dbReference>
<proteinExistence type="predicted"/>
<comment type="caution">
    <text evidence="1">The sequence shown here is derived from an EMBL/GenBank/DDBJ whole genome shotgun (WGS) entry which is preliminary data.</text>
</comment>
<dbReference type="EMBL" id="ABCK01000022">
    <property type="protein sequence ID" value="EDM25889.1"/>
    <property type="molecule type" value="Genomic_DNA"/>
</dbReference>
<evidence type="ECO:0000313" key="2">
    <source>
        <dbReference type="Proteomes" id="UP000004947"/>
    </source>
</evidence>
<dbReference type="AlphaFoldDB" id="A6DR01"/>
<dbReference type="InterPro" id="IPR011989">
    <property type="entry name" value="ARM-like"/>
</dbReference>
<accession>A6DR01</accession>
<keyword evidence="2" id="KW-1185">Reference proteome</keyword>
<dbReference type="InterPro" id="IPR016024">
    <property type="entry name" value="ARM-type_fold"/>
</dbReference>
<dbReference type="eggNOG" id="ENOG5033PEA">
    <property type="taxonomic scope" value="Bacteria"/>
</dbReference>
<sequence>MEIVEGQSPVGSWGHKFVDPNGRLRGYGMMNAPGVPLTISLVLARKAGVHNSQIDTAIDKSCKLLRFYVGKGAIPYGDHHPWTQTHDDNGKNGMAAVLYNLLNDAEAAEYFSRMSVATHSDEREMGHTGNFFNIQWAMSSVALSGPQASGAWMREYAWYYDLARRWDGGFIHQGAPKDQKDAYRNWDTTGVMALAYAQSKRQIYLSGKKSQVIPQMSSSEAECVVALGRGWTKKNKDKFLSERSDKALVLSLRSWSPVMRIRAASELAKRNPKDLRPYLELLDSSDLYASLGVCELMIHLRGRAQIAVPYLIRLLDHPDLWLRIKAADALAAIGQASIKAVPKMLKMFAETSPEDPRGMLQRYLCFALFSRRTGLLGKSLKGVDKKELLKAVQLGLKNDDGRARSNLGSVYENIEFEELKPILPAIIEAIETPAPSGIMFADGIRTAGLKLLCTHKVDVGLGLTVDYIKNQKKHGSQKRIKELIKYVDSYGAHAKKYIANLQDIIEYFENEEEGFPKHLSKQKAQDLKDLIERIKKSNDSPSLKSLKTIA</sequence>
<evidence type="ECO:0008006" key="3">
    <source>
        <dbReference type="Google" id="ProtNLM"/>
    </source>
</evidence>
<dbReference type="OrthoDB" id="248184at2"/>
<dbReference type="InterPro" id="IPR046255">
    <property type="entry name" value="DUF6288"/>
</dbReference>
<dbReference type="Proteomes" id="UP000004947">
    <property type="component" value="Unassembled WGS sequence"/>
</dbReference>